<reference evidence="2" key="1">
    <citation type="journal article" date="2015" name="Front. Microbiol.">
        <title>Combining genomic sequencing methods to explore viral diversity and reveal potential virus-host interactions.</title>
        <authorList>
            <person name="Chow C.E."/>
            <person name="Winget D.M."/>
            <person name="White R.A.III."/>
            <person name="Hallam S.J."/>
            <person name="Suttle C.A."/>
        </authorList>
    </citation>
    <scope>NUCLEOTIDE SEQUENCE</scope>
    <source>
        <strain evidence="2">Oxic1_6</strain>
    </source>
</reference>
<feature type="compositionally biased region" description="Low complexity" evidence="1">
    <location>
        <begin position="9"/>
        <end position="28"/>
    </location>
</feature>
<evidence type="ECO:0000313" key="2">
    <source>
        <dbReference type="EMBL" id="AKH48173.1"/>
    </source>
</evidence>
<proteinExistence type="predicted"/>
<reference evidence="2" key="2">
    <citation type="submission" date="2015-03" db="EMBL/GenBank/DDBJ databases">
        <authorList>
            <person name="Chow C.-E.T."/>
            <person name="Winget D.M."/>
            <person name="White R.A.III."/>
            <person name="Hallam S.J."/>
            <person name="Suttle C.A."/>
        </authorList>
    </citation>
    <scope>NUCLEOTIDE SEQUENCE</scope>
    <source>
        <strain evidence="2">Oxic1_6</strain>
    </source>
</reference>
<name>A0A0F7L9A4_9VIRU</name>
<accession>A0A0F7L9A4</accession>
<feature type="region of interest" description="Disordered" evidence="1">
    <location>
        <begin position="1"/>
        <end position="28"/>
    </location>
</feature>
<protein>
    <submittedName>
        <fullName evidence="2">Uncharacterized protein</fullName>
    </submittedName>
</protein>
<evidence type="ECO:0000256" key="1">
    <source>
        <dbReference type="SAM" id="MobiDB-lite"/>
    </source>
</evidence>
<organism evidence="2">
    <name type="scientific">uncultured marine virus</name>
    <dbReference type="NCBI Taxonomy" id="186617"/>
    <lineage>
        <taxon>Viruses</taxon>
        <taxon>environmental samples</taxon>
    </lineage>
</organism>
<sequence length="73" mass="7924">MPSSCSARVPSVTGSSTPSSGLTWTPTSPRTCGLSSLRPRLWSLATLRHSTASAWLAARWLAWSLHTRRRCGL</sequence>
<dbReference type="EMBL" id="KR029601">
    <property type="protein sequence ID" value="AKH48173.1"/>
    <property type="molecule type" value="Genomic_DNA"/>
</dbReference>